<keyword evidence="5 7" id="KW-0067">ATP-binding</keyword>
<proteinExistence type="inferred from homology"/>
<evidence type="ECO:0000256" key="6">
    <source>
        <dbReference type="ARBA" id="ARBA00023027"/>
    </source>
</evidence>
<dbReference type="Pfam" id="PF02540">
    <property type="entry name" value="NAD_synthase"/>
    <property type="match status" value="1"/>
</dbReference>
<sequence>MQNGFIKAAAYTPEIKTADCRYNAGQILSLMEKAASDGVHVLVFPELCLTGYTCGDLFLQNVLLDSAKKMLVELSRQSKKFSMITIIGLPLIYESKLFNCAAVLYQGKILGIIPKTEIPNYSEFYELRHFSPAPVKNGILFIDNEEVPFGNQLIFRCLEMPEFVLGVEICEDLWVNQPPSNRHAQAGATLIANLSASDEVIGKAEFRRQLVKGQSAKLISGYIYADAGMGESSTDLVFSGHNLIAGNGVILAEAKPFEGAQAVSEIDLQEIIFERRKINTVHPLSTENYAVIPFSMPLRQTPLTKKIRMNPFVPEDTAHLRERCELIFSIQSAGLKQRLTHVQAKSAVVGVSGGLDSTLALLVSVRVMKELGRPMTDVVAVTMPSFGTTGRTKTNAMKLCETLGVTLRIVDITDSVRSHFRDLDHDESDHSILFENAQARERTQVLMDICHQCGGIVIGTGDLSELALGWATYNGDHMSMYGVNSSIPKTLVRFLVHYCMEITENEPLRDVLKDILDTPVSPELLPPKNGEMIQYTEDLIGPYELHDFFLYYTIRRGFTPAKIRYLAEYAFKNVYDAFIIEKWMQVFYKRFFAQQFKRSCLPDGPKVGTVTLSPRGDWRMPSDASSVAWLESIGKE</sequence>
<comment type="similarity">
    <text evidence="9">Belongs to the NAD synthetase family.</text>
</comment>
<dbReference type="InterPro" id="IPR022310">
    <property type="entry name" value="NAD/GMP_synthase"/>
</dbReference>
<evidence type="ECO:0000313" key="12">
    <source>
        <dbReference type="Proteomes" id="UP000053370"/>
    </source>
</evidence>
<dbReference type="GO" id="GO:0008795">
    <property type="term" value="F:NAD+ synthase activity"/>
    <property type="evidence" value="ECO:0007669"/>
    <property type="project" value="UniProtKB-UniRule"/>
</dbReference>
<dbReference type="SUPFAM" id="SSF52402">
    <property type="entry name" value="Adenine nucleotide alpha hydrolases-like"/>
    <property type="match status" value="1"/>
</dbReference>
<feature type="active site" description="For glutaminase activity" evidence="7">
    <location>
        <position position="115"/>
    </location>
</feature>
<dbReference type="NCBIfam" id="NF002730">
    <property type="entry name" value="PRK02628.1"/>
    <property type="match status" value="1"/>
</dbReference>
<feature type="active site" description="Nucleophile; for glutaminase activity" evidence="7">
    <location>
        <position position="170"/>
    </location>
</feature>
<dbReference type="Proteomes" id="UP000053370">
    <property type="component" value="Unassembled WGS sequence"/>
</dbReference>
<comment type="catalytic activity">
    <reaction evidence="7 8">
        <text>deamido-NAD(+) + L-glutamine + ATP + H2O = L-glutamate + AMP + diphosphate + NAD(+) + H(+)</text>
        <dbReference type="Rhea" id="RHEA:24384"/>
        <dbReference type="ChEBI" id="CHEBI:15377"/>
        <dbReference type="ChEBI" id="CHEBI:15378"/>
        <dbReference type="ChEBI" id="CHEBI:29985"/>
        <dbReference type="ChEBI" id="CHEBI:30616"/>
        <dbReference type="ChEBI" id="CHEBI:33019"/>
        <dbReference type="ChEBI" id="CHEBI:57540"/>
        <dbReference type="ChEBI" id="CHEBI:58359"/>
        <dbReference type="ChEBI" id="CHEBI:58437"/>
        <dbReference type="ChEBI" id="CHEBI:456215"/>
        <dbReference type="EC" id="6.3.5.1"/>
    </reaction>
</comment>
<keyword evidence="6 7" id="KW-0520">NAD</keyword>
<evidence type="ECO:0000256" key="4">
    <source>
        <dbReference type="ARBA" id="ARBA00022741"/>
    </source>
</evidence>
<dbReference type="GO" id="GO:0004359">
    <property type="term" value="F:glutaminase activity"/>
    <property type="evidence" value="ECO:0007669"/>
    <property type="project" value="InterPro"/>
</dbReference>
<dbReference type="GO" id="GO:0005737">
    <property type="term" value="C:cytoplasm"/>
    <property type="evidence" value="ECO:0007669"/>
    <property type="project" value="InterPro"/>
</dbReference>
<dbReference type="InterPro" id="IPR014729">
    <property type="entry name" value="Rossmann-like_a/b/a_fold"/>
</dbReference>
<evidence type="ECO:0000256" key="8">
    <source>
        <dbReference type="PIRNR" id="PIRNR006630"/>
    </source>
</evidence>
<keyword evidence="12" id="KW-1185">Reference proteome</keyword>
<dbReference type="InterPro" id="IPR003694">
    <property type="entry name" value="NAD_synthase"/>
</dbReference>
<evidence type="ECO:0000256" key="2">
    <source>
        <dbReference type="ARBA" id="ARBA00007145"/>
    </source>
</evidence>
<dbReference type="PANTHER" id="PTHR23090:SF9">
    <property type="entry name" value="GLUTAMINE-DEPENDENT NAD(+) SYNTHETASE"/>
    <property type="match status" value="1"/>
</dbReference>
<gene>
    <name evidence="7" type="primary">nadE</name>
    <name evidence="11" type="ORF">ATC1_13360</name>
</gene>
<dbReference type="InterPro" id="IPR014445">
    <property type="entry name" value="Gln-dep_NAD_synthase"/>
</dbReference>
<keyword evidence="3 7" id="KW-0436">Ligase</keyword>
<dbReference type="PIRSF" id="PIRSF006630">
    <property type="entry name" value="NADS_GAT"/>
    <property type="match status" value="1"/>
</dbReference>
<feature type="binding site" evidence="7">
    <location>
        <position position="203"/>
    </location>
    <ligand>
        <name>L-glutamine</name>
        <dbReference type="ChEBI" id="CHEBI:58359"/>
    </ligand>
</feature>
<feature type="active site" description="Proton acceptor; for glutaminase activity" evidence="7">
    <location>
        <position position="46"/>
    </location>
</feature>
<evidence type="ECO:0000256" key="3">
    <source>
        <dbReference type="ARBA" id="ARBA00022598"/>
    </source>
</evidence>
<comment type="similarity">
    <text evidence="2 7 8">In the C-terminal section; belongs to the NAD synthetase family.</text>
</comment>
<name>A0A0S7BRE5_9CHLR</name>
<evidence type="ECO:0000256" key="1">
    <source>
        <dbReference type="ARBA" id="ARBA00005188"/>
    </source>
</evidence>
<comment type="pathway">
    <text evidence="1 7 8">Cofactor biosynthesis; NAD(+) biosynthesis; NAD(+) from deamido-NAD(+) (L-Gln route): step 1/1.</text>
</comment>
<feature type="binding site" evidence="7">
    <location>
        <position position="197"/>
    </location>
    <ligand>
        <name>L-glutamine</name>
        <dbReference type="ChEBI" id="CHEBI:58359"/>
    </ligand>
</feature>
<feature type="domain" description="CN hydrolase" evidence="10">
    <location>
        <begin position="6"/>
        <end position="268"/>
    </location>
</feature>
<protein>
    <recommendedName>
        <fullName evidence="7 8">Glutamine-dependent NAD(+) synthetase</fullName>
        <ecNumber evidence="7 8">6.3.5.1</ecNumber>
    </recommendedName>
    <alternativeName>
        <fullName evidence="7 8">NAD(+) synthase [glutamine-hydrolyzing]</fullName>
    </alternativeName>
</protein>
<feature type="binding site" evidence="7">
    <location>
        <position position="121"/>
    </location>
    <ligand>
        <name>L-glutamine</name>
        <dbReference type="ChEBI" id="CHEBI:58359"/>
    </ligand>
</feature>
<dbReference type="GO" id="GO:0003952">
    <property type="term" value="F:NAD+ synthase (glutamine-hydrolyzing) activity"/>
    <property type="evidence" value="ECO:0007669"/>
    <property type="project" value="UniProtKB-UniRule"/>
</dbReference>
<dbReference type="HAMAP" id="MF_02090">
    <property type="entry name" value="NadE_glutamine_dep"/>
    <property type="match status" value="1"/>
</dbReference>
<dbReference type="CDD" id="cd00553">
    <property type="entry name" value="NAD_synthase"/>
    <property type="match status" value="1"/>
</dbReference>
<feature type="binding site" evidence="7">
    <location>
        <position position="460"/>
    </location>
    <ligand>
        <name>ATP</name>
        <dbReference type="ChEBI" id="CHEBI:30616"/>
    </ligand>
</feature>
<evidence type="ECO:0000256" key="9">
    <source>
        <dbReference type="RuleBase" id="RU003811"/>
    </source>
</evidence>
<dbReference type="STRING" id="1678840.ATC1_13360"/>
<dbReference type="InterPro" id="IPR003010">
    <property type="entry name" value="C-N_Hydrolase"/>
</dbReference>
<dbReference type="GO" id="GO:0005524">
    <property type="term" value="F:ATP binding"/>
    <property type="evidence" value="ECO:0007669"/>
    <property type="project" value="UniProtKB-UniRule"/>
</dbReference>
<dbReference type="CDD" id="cd07570">
    <property type="entry name" value="GAT_Gln-NAD-synth"/>
    <property type="match status" value="1"/>
</dbReference>
<organism evidence="11">
    <name type="scientific">Flexilinea flocculi</name>
    <dbReference type="NCBI Taxonomy" id="1678840"/>
    <lineage>
        <taxon>Bacteria</taxon>
        <taxon>Bacillati</taxon>
        <taxon>Chloroflexota</taxon>
        <taxon>Anaerolineae</taxon>
        <taxon>Anaerolineales</taxon>
        <taxon>Anaerolineaceae</taxon>
        <taxon>Flexilinea</taxon>
    </lineage>
</organism>
<accession>A0A0S7BRE5</accession>
<feature type="binding site" evidence="7">
    <location>
        <position position="465"/>
    </location>
    <ligand>
        <name>deamido-NAD(+)</name>
        <dbReference type="ChEBI" id="CHEBI:58437"/>
        <note>ligand shared between two neighboring subunits</note>
    </ligand>
</feature>
<feature type="binding site" evidence="7">
    <location>
        <begin position="350"/>
        <end position="357"/>
    </location>
    <ligand>
        <name>ATP</name>
        <dbReference type="ChEBI" id="CHEBI:30616"/>
    </ligand>
</feature>
<dbReference type="PATRIC" id="fig|1678840.3.peg.1622"/>
<dbReference type="PANTHER" id="PTHR23090">
    <property type="entry name" value="NH 3 /GLUTAMINE-DEPENDENT NAD + SYNTHETASE"/>
    <property type="match status" value="1"/>
</dbReference>
<evidence type="ECO:0000256" key="5">
    <source>
        <dbReference type="ARBA" id="ARBA00022840"/>
    </source>
</evidence>
<dbReference type="EMBL" id="DF968181">
    <property type="protein sequence ID" value="GAP40386.1"/>
    <property type="molecule type" value="Genomic_DNA"/>
</dbReference>
<dbReference type="RefSeq" id="WP_062279627.1">
    <property type="nucleotide sequence ID" value="NZ_DF968181.1"/>
</dbReference>
<feature type="binding site" evidence="7">
    <location>
        <position position="436"/>
    </location>
    <ligand>
        <name>deamido-NAD(+)</name>
        <dbReference type="ChEBI" id="CHEBI:58437"/>
        <note>ligand shared between two neighboring subunits</note>
    </ligand>
</feature>
<feature type="binding site" evidence="7">
    <location>
        <begin position="470"/>
        <end position="473"/>
    </location>
    <ligand>
        <name>deamido-NAD(+)</name>
        <dbReference type="ChEBI" id="CHEBI:58437"/>
        <note>ligand shared between two neighboring subunits</note>
    </ligand>
</feature>
<dbReference type="OrthoDB" id="9803818at2"/>
<dbReference type="EC" id="6.3.5.1" evidence="7 8"/>
<keyword evidence="4 7" id="KW-0547">Nucleotide-binding</keyword>
<feature type="binding site" evidence="7">
    <location>
        <position position="597"/>
    </location>
    <ligand>
        <name>deamido-NAD(+)</name>
        <dbReference type="ChEBI" id="CHEBI:58437"/>
        <note>ligand shared between two neighboring subunits</note>
    </ligand>
</feature>
<comment type="function">
    <text evidence="7">Catalyzes the ATP-dependent amidation of deamido-NAD to form NAD. Uses L-glutamine as a nitrogen source.</text>
</comment>
<dbReference type="InterPro" id="IPR036526">
    <property type="entry name" value="C-N_Hydrolase_sf"/>
</dbReference>
<dbReference type="GO" id="GO:0009435">
    <property type="term" value="P:NAD+ biosynthetic process"/>
    <property type="evidence" value="ECO:0007669"/>
    <property type="project" value="UniProtKB-UniRule"/>
</dbReference>
<dbReference type="UniPathway" id="UPA00253">
    <property type="reaction ID" value="UER00334"/>
</dbReference>
<dbReference type="Gene3D" id="1.10.10.1140">
    <property type="entry name" value="Glutamine-dependent NAD+ synthetase, C-terminal domain"/>
    <property type="match status" value="1"/>
</dbReference>
<dbReference type="Gene3D" id="3.60.110.10">
    <property type="entry name" value="Carbon-nitrogen hydrolase"/>
    <property type="match status" value="1"/>
</dbReference>
<dbReference type="Gene3D" id="3.40.50.620">
    <property type="entry name" value="HUPs"/>
    <property type="match status" value="1"/>
</dbReference>
<dbReference type="SUPFAM" id="SSF56317">
    <property type="entry name" value="Carbon-nitrogen hydrolase"/>
    <property type="match status" value="1"/>
</dbReference>
<dbReference type="AlphaFoldDB" id="A0A0S7BRE5"/>
<dbReference type="NCBIfam" id="TIGR00552">
    <property type="entry name" value="nadE"/>
    <property type="match status" value="1"/>
</dbReference>
<evidence type="ECO:0000259" key="10">
    <source>
        <dbReference type="PROSITE" id="PS50263"/>
    </source>
</evidence>
<dbReference type="InterPro" id="IPR041856">
    <property type="entry name" value="NAD+_synth_C"/>
</dbReference>
<dbReference type="Pfam" id="PF00795">
    <property type="entry name" value="CN_hydrolase"/>
    <property type="match status" value="1"/>
</dbReference>
<dbReference type="PROSITE" id="PS50263">
    <property type="entry name" value="CN_HYDROLASE"/>
    <property type="match status" value="1"/>
</dbReference>
<evidence type="ECO:0000256" key="7">
    <source>
        <dbReference type="HAMAP-Rule" id="MF_02090"/>
    </source>
</evidence>
<evidence type="ECO:0000313" key="11">
    <source>
        <dbReference type="EMBL" id="GAP40386.1"/>
    </source>
</evidence>
<reference evidence="11" key="1">
    <citation type="journal article" date="2015" name="Genome Announc.">
        <title>Draft Genome Sequence of Anaerolineae Strain TC1, a Novel Isolate from a Methanogenic Wastewater Treatment System.</title>
        <authorList>
            <person name="Matsuura N."/>
            <person name="Tourlousse D.M."/>
            <person name="Sun L."/>
            <person name="Toyonaga M."/>
            <person name="Kuroda K."/>
            <person name="Ohashi A."/>
            <person name="Cruz R."/>
            <person name="Yamaguchi T."/>
            <person name="Sekiguchi Y."/>
        </authorList>
    </citation>
    <scope>NUCLEOTIDE SEQUENCE [LARGE SCALE GENOMIC DNA]</scope>
    <source>
        <strain evidence="11">TC1</strain>
    </source>
</reference>